<name>A0A1I2BI04_9BACI</name>
<evidence type="ECO:0000313" key="2">
    <source>
        <dbReference type="EMBL" id="SFE55801.1"/>
    </source>
</evidence>
<dbReference type="InterPro" id="IPR003673">
    <property type="entry name" value="CoA-Trfase_fam_III"/>
</dbReference>
<reference evidence="2 3" key="1">
    <citation type="submission" date="2016-10" db="EMBL/GenBank/DDBJ databases">
        <authorList>
            <person name="de Groot N.N."/>
        </authorList>
    </citation>
    <scope>NUCLEOTIDE SEQUENCE [LARGE SCALE GENOMIC DNA]</scope>
    <source>
        <strain evidence="2 3">DSM 23995</strain>
    </source>
</reference>
<dbReference type="GO" id="GO:0008410">
    <property type="term" value="F:CoA-transferase activity"/>
    <property type="evidence" value="ECO:0007669"/>
    <property type="project" value="TreeGrafter"/>
</dbReference>
<evidence type="ECO:0000313" key="3">
    <source>
        <dbReference type="Proteomes" id="UP000199516"/>
    </source>
</evidence>
<dbReference type="AlphaFoldDB" id="A0A1I2BI04"/>
<dbReference type="InterPro" id="IPR044855">
    <property type="entry name" value="CoA-Trfase_III_dom3_sf"/>
</dbReference>
<dbReference type="EMBL" id="FONT01000002">
    <property type="protein sequence ID" value="SFE55801.1"/>
    <property type="molecule type" value="Genomic_DNA"/>
</dbReference>
<dbReference type="InterPro" id="IPR050483">
    <property type="entry name" value="CoA-transferase_III_domain"/>
</dbReference>
<dbReference type="PANTHER" id="PTHR48207">
    <property type="entry name" value="SUCCINATE--HYDROXYMETHYLGLUTARATE COA-TRANSFERASE"/>
    <property type="match status" value="1"/>
</dbReference>
<dbReference type="RefSeq" id="WP_091658709.1">
    <property type="nucleotide sequence ID" value="NZ_FONT01000002.1"/>
</dbReference>
<proteinExistence type="predicted"/>
<dbReference type="Gene3D" id="3.40.50.10540">
    <property type="entry name" value="Crotonobetainyl-coa:carnitine coa-transferase, domain 1"/>
    <property type="match status" value="1"/>
</dbReference>
<dbReference type="PANTHER" id="PTHR48207:SF4">
    <property type="entry name" value="BLL6097 PROTEIN"/>
    <property type="match status" value="1"/>
</dbReference>
<dbReference type="InterPro" id="IPR023606">
    <property type="entry name" value="CoA-Trfase_III_dom_1_sf"/>
</dbReference>
<dbReference type="STRING" id="930128.SAMN05192532_102316"/>
<protein>
    <submittedName>
        <fullName evidence="2">Formyl-CoA transferase</fullName>
    </submittedName>
</protein>
<organism evidence="2 3">
    <name type="scientific">Alteribacillus iranensis</name>
    <dbReference type="NCBI Taxonomy" id="930128"/>
    <lineage>
        <taxon>Bacteria</taxon>
        <taxon>Bacillati</taxon>
        <taxon>Bacillota</taxon>
        <taxon>Bacilli</taxon>
        <taxon>Bacillales</taxon>
        <taxon>Bacillaceae</taxon>
        <taxon>Alteribacillus</taxon>
    </lineage>
</organism>
<dbReference type="Proteomes" id="UP000199516">
    <property type="component" value="Unassembled WGS sequence"/>
</dbReference>
<keyword evidence="3" id="KW-1185">Reference proteome</keyword>
<evidence type="ECO:0000256" key="1">
    <source>
        <dbReference type="ARBA" id="ARBA00022679"/>
    </source>
</evidence>
<dbReference type="SUPFAM" id="SSF89796">
    <property type="entry name" value="CoA-transferase family III (CaiB/BaiF)"/>
    <property type="match status" value="1"/>
</dbReference>
<dbReference type="OrthoDB" id="9797653at2"/>
<gene>
    <name evidence="2" type="ORF">SAMN05192532_102316</name>
</gene>
<accession>A0A1I2BI04</accession>
<dbReference type="Gene3D" id="3.30.1540.10">
    <property type="entry name" value="formyl-coa transferase, domain 3"/>
    <property type="match status" value="1"/>
</dbReference>
<sequence length="392" mass="42929">MKALENVTVLDLSQVMAGPYCGMLLADMGADVIKVEPPKGENTRHWTPQVEGESGAYMAVNRNKRGITLNLKSDEGKEVLYELARKADVLIENYRPGVVKRLGIDYETLKEINPGLIYCSISGFGQYGPYSSRGGYDLIAQGMTGIMSVTGERGGNPVKCGLPITDLGAALFATYGILSALYARKTSGEGQFIDASLFDTGLALSVWESVQYWYTDETPEPTGSGHRLSAPYQAFQASDGHFTVGADTAHHYPVFCQLIGRPEMAEDERFKDDASRIQHLDIFVSMIEEKTSQQTRAYWLEKFEEAGIPAGPINTYPESLSDPHTQAREMVVNVEHATAGTQKVLGVPVKLSKTPGQVSKPAPRLGEHTREVLQEIGCREDLIESVTKTETV</sequence>
<dbReference type="Pfam" id="PF02515">
    <property type="entry name" value="CoA_transf_3"/>
    <property type="match status" value="1"/>
</dbReference>
<keyword evidence="1 2" id="KW-0808">Transferase</keyword>